<dbReference type="RefSeq" id="WP_353542867.1">
    <property type="nucleotide sequence ID" value="NZ_BAABRN010000032.1"/>
</dbReference>
<keyword evidence="2" id="KW-1185">Reference proteome</keyword>
<dbReference type="Proteomes" id="UP001458946">
    <property type="component" value="Unassembled WGS sequence"/>
</dbReference>
<proteinExistence type="predicted"/>
<sequence length="231" mass="23979">MPSLEQLIETGDLAAAQTLAELDPARAAALTLRLGRPAWAAAWATDPLVRAAALLRLGQPDEVLGTLAHTPDSARAAVLRSRALWQRQLRSGAEQGAKEAAIAARQQARREGDAGATIAAAALCGELLLPEPFAALRALAEGLKVAEMLGAEADPYLLAVLAHAQAGTGGQRKAAATAQKALSRAEVRSPARVVAYLALGERAQAKAEAKAGQISPLWSVPYSAHDDLQPS</sequence>
<evidence type="ECO:0008006" key="3">
    <source>
        <dbReference type="Google" id="ProtNLM"/>
    </source>
</evidence>
<protein>
    <recommendedName>
        <fullName evidence="3">HEAT repeat domain-containing protein</fullName>
    </recommendedName>
</protein>
<accession>A0ABP9VF85</accession>
<name>A0ABP9VF85_9DEIO</name>
<dbReference type="EMBL" id="BAABRN010000032">
    <property type="protein sequence ID" value="GAA5502895.1"/>
    <property type="molecule type" value="Genomic_DNA"/>
</dbReference>
<comment type="caution">
    <text evidence="1">The sequence shown here is derived from an EMBL/GenBank/DDBJ whole genome shotgun (WGS) entry which is preliminary data.</text>
</comment>
<reference evidence="1 2" key="1">
    <citation type="submission" date="2024-02" db="EMBL/GenBank/DDBJ databases">
        <title>Deinococcus xinjiangensis NBRC 107630.</title>
        <authorList>
            <person name="Ichikawa N."/>
            <person name="Katano-Makiyama Y."/>
            <person name="Hidaka K."/>
        </authorList>
    </citation>
    <scope>NUCLEOTIDE SEQUENCE [LARGE SCALE GENOMIC DNA]</scope>
    <source>
        <strain evidence="1 2">NBRC 107630</strain>
    </source>
</reference>
<gene>
    <name evidence="1" type="ORF">Dxin01_02642</name>
</gene>
<evidence type="ECO:0000313" key="1">
    <source>
        <dbReference type="EMBL" id="GAA5502895.1"/>
    </source>
</evidence>
<organism evidence="1 2">
    <name type="scientific">Deinococcus xinjiangensis</name>
    <dbReference type="NCBI Taxonomy" id="457454"/>
    <lineage>
        <taxon>Bacteria</taxon>
        <taxon>Thermotogati</taxon>
        <taxon>Deinococcota</taxon>
        <taxon>Deinococci</taxon>
        <taxon>Deinococcales</taxon>
        <taxon>Deinococcaceae</taxon>
        <taxon>Deinococcus</taxon>
    </lineage>
</organism>
<evidence type="ECO:0000313" key="2">
    <source>
        <dbReference type="Proteomes" id="UP001458946"/>
    </source>
</evidence>